<evidence type="ECO:0000313" key="1">
    <source>
        <dbReference type="EMBL" id="KZF26016.1"/>
    </source>
</evidence>
<proteinExistence type="predicted"/>
<keyword evidence="2" id="KW-1185">Reference proteome</keyword>
<dbReference type="AlphaFoldDB" id="A0A165JBL5"/>
<dbReference type="Proteomes" id="UP000076632">
    <property type="component" value="Unassembled WGS sequence"/>
</dbReference>
<sequence>MPNRSLSSTPPTYWMASSTRPPNTCCSLPSSPDQGPSCIEVRPNDWTPALTQFVLRCLAERKLSISDTTTAVAYEKGFSTHDVWIQTIKFFGRSVDTWDDETTVCSRNIYIVSEHWSQDFVKYVYDQLASGEDMQAIEYWVIGWSNFHLTKNDMWFLGVIRTQGLRALNSVTWI</sequence>
<organism evidence="1 2">
    <name type="scientific">Xylona heveae (strain CBS 132557 / TC161)</name>
    <dbReference type="NCBI Taxonomy" id="1328760"/>
    <lineage>
        <taxon>Eukaryota</taxon>
        <taxon>Fungi</taxon>
        <taxon>Dikarya</taxon>
        <taxon>Ascomycota</taxon>
        <taxon>Pezizomycotina</taxon>
        <taxon>Xylonomycetes</taxon>
        <taxon>Xylonales</taxon>
        <taxon>Xylonaceae</taxon>
        <taxon>Xylona</taxon>
    </lineage>
</organism>
<dbReference type="GeneID" id="28899717"/>
<evidence type="ECO:0000313" key="2">
    <source>
        <dbReference type="Proteomes" id="UP000076632"/>
    </source>
</evidence>
<reference evidence="1 2" key="1">
    <citation type="journal article" date="2016" name="Fungal Biol.">
        <title>The genome of Xylona heveae provides a window into fungal endophytism.</title>
        <authorList>
            <person name="Gazis R."/>
            <person name="Kuo A."/>
            <person name="Riley R."/>
            <person name="LaButti K."/>
            <person name="Lipzen A."/>
            <person name="Lin J."/>
            <person name="Amirebrahimi M."/>
            <person name="Hesse C.N."/>
            <person name="Spatafora J.W."/>
            <person name="Henrissat B."/>
            <person name="Hainaut M."/>
            <person name="Grigoriev I.V."/>
            <person name="Hibbett D.S."/>
        </authorList>
    </citation>
    <scope>NUCLEOTIDE SEQUENCE [LARGE SCALE GENOMIC DNA]</scope>
    <source>
        <strain evidence="1 2">TC161</strain>
    </source>
</reference>
<dbReference type="RefSeq" id="XP_018191571.1">
    <property type="nucleotide sequence ID" value="XM_018334580.1"/>
</dbReference>
<gene>
    <name evidence="1" type="ORF">L228DRAFT_264452</name>
</gene>
<dbReference type="EMBL" id="KV407454">
    <property type="protein sequence ID" value="KZF26016.1"/>
    <property type="molecule type" value="Genomic_DNA"/>
</dbReference>
<dbReference type="InParanoid" id="A0A165JBL5"/>
<name>A0A165JBL5_XYLHT</name>
<protein>
    <submittedName>
        <fullName evidence="1">Uncharacterized protein</fullName>
    </submittedName>
</protein>
<accession>A0A165JBL5</accession>